<dbReference type="AlphaFoldDB" id="A0A3B7N3U2"/>
<gene>
    <name evidence="1" type="ORF">D3H65_22645</name>
</gene>
<proteinExistence type="predicted"/>
<sequence>MLFLFSCATYNSRIGNYYSEVRNGNYQKADADLEKVKLIKARRNQLLYLLEKGKITHLLKQYDSSNVYFNQADVFMEDVRTSASDIALGTLLNPMMQTYKGEDFEKFMVHYYKALNYLYLGQPDEAMVEARRISLTSYAQQDKSKRENRYSDDAFSLMLQGVIYEQGNDINNAFIAYRNAVDIYLKNNNQYYGTNLPGQLKKDLLRTAELMGFQDEVQRYEGLLNTRFEAVAPPEGGELVLFWENGLAPVKQQQDFFFALTKDGFGNFAFVDPAGSFNIPFDFASTNARKEDLKLDDLRSLRVAFPKYQEQPPFFRSANVSLNHATYQFEPAENINTIAFATLKERFLKEMSQALSRLAVKKLAEIAARPKSDDKNKDTKEAVALAIQVFSFVSEKADTRNWQSLPHTISYMRIPLSRGVNVLQISVSGQSNQTFNLVVEGTGKLQVQNICTLR</sequence>
<organism evidence="1 2">
    <name type="scientific">Paraflavitalea soli</name>
    <dbReference type="NCBI Taxonomy" id="2315862"/>
    <lineage>
        <taxon>Bacteria</taxon>
        <taxon>Pseudomonadati</taxon>
        <taxon>Bacteroidota</taxon>
        <taxon>Chitinophagia</taxon>
        <taxon>Chitinophagales</taxon>
        <taxon>Chitinophagaceae</taxon>
        <taxon>Paraflavitalea</taxon>
    </lineage>
</organism>
<evidence type="ECO:0008006" key="3">
    <source>
        <dbReference type="Google" id="ProtNLM"/>
    </source>
</evidence>
<dbReference type="SUPFAM" id="SSF48452">
    <property type="entry name" value="TPR-like"/>
    <property type="match status" value="1"/>
</dbReference>
<evidence type="ECO:0000313" key="1">
    <source>
        <dbReference type="EMBL" id="AXY78735.1"/>
    </source>
</evidence>
<dbReference type="Gene3D" id="1.25.40.10">
    <property type="entry name" value="Tetratricopeptide repeat domain"/>
    <property type="match status" value="1"/>
</dbReference>
<protein>
    <recommendedName>
        <fullName evidence="3">Tetratricopeptide repeat protein</fullName>
    </recommendedName>
</protein>
<dbReference type="InterPro" id="IPR011990">
    <property type="entry name" value="TPR-like_helical_dom_sf"/>
</dbReference>
<dbReference type="OrthoDB" id="9769023at2"/>
<name>A0A3B7N3U2_9BACT</name>
<accession>A0A3B7N3U2</accession>
<reference evidence="1 2" key="1">
    <citation type="submission" date="2018-09" db="EMBL/GenBank/DDBJ databases">
        <title>Genome sequencing of strain 6GH32-13.</title>
        <authorList>
            <person name="Weon H.-Y."/>
            <person name="Heo J."/>
            <person name="Kwon S.-W."/>
        </authorList>
    </citation>
    <scope>NUCLEOTIDE SEQUENCE [LARGE SCALE GENOMIC DNA]</scope>
    <source>
        <strain evidence="1 2">5GH32-13</strain>
    </source>
</reference>
<dbReference type="KEGG" id="pseg:D3H65_22645"/>
<evidence type="ECO:0000313" key="2">
    <source>
        <dbReference type="Proteomes" id="UP000263900"/>
    </source>
</evidence>
<dbReference type="Proteomes" id="UP000263900">
    <property type="component" value="Chromosome"/>
</dbReference>
<dbReference type="EMBL" id="CP032157">
    <property type="protein sequence ID" value="AXY78735.1"/>
    <property type="molecule type" value="Genomic_DNA"/>
</dbReference>
<keyword evidence="2" id="KW-1185">Reference proteome</keyword>